<dbReference type="RefSeq" id="WP_100456342.1">
    <property type="nucleotide sequence ID" value="NZ_UHID01000001.1"/>
</dbReference>
<gene>
    <name evidence="4" type="primary">rsbV_1</name>
    <name evidence="4" type="ORF">NCTC7807_00334</name>
</gene>
<dbReference type="InterPro" id="IPR003658">
    <property type="entry name" value="Anti-sigma_ant"/>
</dbReference>
<dbReference type="InterPro" id="IPR058548">
    <property type="entry name" value="MlaB-like_STAS"/>
</dbReference>
<dbReference type="Proteomes" id="UP000254150">
    <property type="component" value="Unassembled WGS sequence"/>
</dbReference>
<name>A0A380MPY8_STRGR</name>
<organism evidence="4 5">
    <name type="scientific">Streptomyces griseus</name>
    <dbReference type="NCBI Taxonomy" id="1911"/>
    <lineage>
        <taxon>Bacteria</taxon>
        <taxon>Bacillati</taxon>
        <taxon>Actinomycetota</taxon>
        <taxon>Actinomycetes</taxon>
        <taxon>Kitasatosporales</taxon>
        <taxon>Streptomycetaceae</taxon>
        <taxon>Streptomyces</taxon>
    </lineage>
</organism>
<accession>A0A380MPY8</accession>
<dbReference type="EMBL" id="UHID01000001">
    <property type="protein sequence ID" value="SUO93377.1"/>
    <property type="molecule type" value="Genomic_DNA"/>
</dbReference>
<evidence type="ECO:0000313" key="5">
    <source>
        <dbReference type="Proteomes" id="UP000254150"/>
    </source>
</evidence>
<dbReference type="PROSITE" id="PS50801">
    <property type="entry name" value="STAS"/>
    <property type="match status" value="1"/>
</dbReference>
<proteinExistence type="inferred from homology"/>
<dbReference type="Gene3D" id="3.30.750.24">
    <property type="entry name" value="STAS domain"/>
    <property type="match status" value="1"/>
</dbReference>
<dbReference type="SUPFAM" id="SSF52091">
    <property type="entry name" value="SpoIIaa-like"/>
    <property type="match status" value="1"/>
</dbReference>
<dbReference type="PANTHER" id="PTHR33495">
    <property type="entry name" value="ANTI-SIGMA FACTOR ANTAGONIST TM_1081-RELATED-RELATED"/>
    <property type="match status" value="1"/>
</dbReference>
<dbReference type="GO" id="GO:0043856">
    <property type="term" value="F:anti-sigma factor antagonist activity"/>
    <property type="evidence" value="ECO:0007669"/>
    <property type="project" value="InterPro"/>
</dbReference>
<protein>
    <recommendedName>
        <fullName evidence="2">Anti-sigma factor antagonist</fullName>
    </recommendedName>
</protein>
<dbReference type="InterPro" id="IPR036513">
    <property type="entry name" value="STAS_dom_sf"/>
</dbReference>
<evidence type="ECO:0000256" key="1">
    <source>
        <dbReference type="ARBA" id="ARBA00009013"/>
    </source>
</evidence>
<evidence type="ECO:0000313" key="4">
    <source>
        <dbReference type="EMBL" id="SUO93377.1"/>
    </source>
</evidence>
<dbReference type="CDD" id="cd07043">
    <property type="entry name" value="STAS_anti-anti-sigma_factors"/>
    <property type="match status" value="1"/>
</dbReference>
<evidence type="ECO:0000256" key="2">
    <source>
        <dbReference type="RuleBase" id="RU003749"/>
    </source>
</evidence>
<reference evidence="4 5" key="1">
    <citation type="submission" date="2018-06" db="EMBL/GenBank/DDBJ databases">
        <authorList>
            <consortium name="Pathogen Informatics"/>
            <person name="Doyle S."/>
        </authorList>
    </citation>
    <scope>NUCLEOTIDE SEQUENCE [LARGE SCALE GENOMIC DNA]</scope>
    <source>
        <strain evidence="4 5">NCTC7807</strain>
    </source>
</reference>
<feature type="domain" description="STAS" evidence="3">
    <location>
        <begin position="7"/>
        <end position="116"/>
    </location>
</feature>
<dbReference type="NCBIfam" id="TIGR00377">
    <property type="entry name" value="ant_ant_sig"/>
    <property type="match status" value="1"/>
</dbReference>
<dbReference type="Pfam" id="PF13466">
    <property type="entry name" value="STAS_2"/>
    <property type="match status" value="1"/>
</dbReference>
<evidence type="ECO:0000259" key="3">
    <source>
        <dbReference type="PROSITE" id="PS50801"/>
    </source>
</evidence>
<comment type="similarity">
    <text evidence="1 2">Belongs to the anti-sigma-factor antagonist family.</text>
</comment>
<sequence>MLERSGMDITTSAEPSAFVIGVHGDVDLHTAPALDAALARALREAAPRTVVDLSGTSFADSSILGSLLRALRDHRERERRLIIAGPMSDLVSRLFEVTGTLAAFETAPTVQVAREQ</sequence>
<dbReference type="AlphaFoldDB" id="A0A380MPY8"/>
<dbReference type="GeneID" id="95072525"/>
<dbReference type="PANTHER" id="PTHR33495:SF2">
    <property type="entry name" value="ANTI-SIGMA FACTOR ANTAGONIST TM_1081-RELATED"/>
    <property type="match status" value="1"/>
</dbReference>
<dbReference type="InterPro" id="IPR002645">
    <property type="entry name" value="STAS_dom"/>
</dbReference>